<accession>L2G6H5</accession>
<reference evidence="5 6" key="3">
    <citation type="submission" date="2020-04" db="EMBL/GenBank/DDBJ databases">
        <title>Genome sequencing and assembly of multiple isolates from the Colletotrichum gloeosporioides species complex.</title>
        <authorList>
            <person name="Gan P."/>
            <person name="Shirasu K."/>
        </authorList>
    </citation>
    <scope>NUCLEOTIDE SEQUENCE [LARGE SCALE GENOMIC DNA]</scope>
    <source>
        <strain evidence="5 6">Nara gc5</strain>
    </source>
</reference>
<protein>
    <recommendedName>
        <fullName evidence="7">NACHT domain-containing protein</fullName>
    </recommendedName>
</protein>
<proteinExistence type="predicted"/>
<evidence type="ECO:0008006" key="7">
    <source>
        <dbReference type="Google" id="ProtNLM"/>
    </source>
</evidence>
<dbReference type="InterPro" id="IPR056693">
    <property type="entry name" value="DUF7791"/>
</dbReference>
<dbReference type="OrthoDB" id="4841274at2759"/>
<dbReference type="InParanoid" id="L2G6H5"/>
<gene>
    <name evidence="4" type="ORF">CGGC5_6242</name>
    <name evidence="5" type="ORF">CGGC5_v013550</name>
</gene>
<feature type="domain" description="DUF7791" evidence="3">
    <location>
        <begin position="550"/>
        <end position="677"/>
    </location>
</feature>
<feature type="domain" description="Nephrocystin 3-like N-terminal" evidence="2">
    <location>
        <begin position="269"/>
        <end position="437"/>
    </location>
</feature>
<dbReference type="Pfam" id="PF25053">
    <property type="entry name" value="DUF7791"/>
    <property type="match status" value="1"/>
</dbReference>
<name>L2G6H5_COLFN</name>
<dbReference type="PANTHER" id="PTHR10039:SF5">
    <property type="entry name" value="NACHT DOMAIN-CONTAINING PROTEIN"/>
    <property type="match status" value="1"/>
</dbReference>
<keyword evidence="6" id="KW-1185">Reference proteome</keyword>
<dbReference type="Gene3D" id="3.40.50.300">
    <property type="entry name" value="P-loop containing nucleotide triphosphate hydrolases"/>
    <property type="match status" value="1"/>
</dbReference>
<evidence type="ECO:0000313" key="6">
    <source>
        <dbReference type="Proteomes" id="UP000011096"/>
    </source>
</evidence>
<evidence type="ECO:0000256" key="1">
    <source>
        <dbReference type="ARBA" id="ARBA00022737"/>
    </source>
</evidence>
<sequence length="700" mass="80644">MDPITAVALAGNILQFVQFIGGLLDNTRSLYSSETGTSPDNDHLEGICGRLIAFDINLSQNSSSRSGQTHIPSRLDRPLNECAAACKQDCESLLRILNGLKVVKSRGPKSWNSFQAALREVWKTNDIEKLKQRIVKHQREMTLLLSAITSEGIKILKENITDISKTLRQLYHDSSSGPMMTEIQNLKDHLSLYSGRERRETSRRAAINTCEEFSELSSQTLMIKRQTYILRSLDYKERSARHSYIPIAHSSTFDWSLQNGHEPESKYGVFQRWLTDDRALFWVSGKPGSGKSTFMKYVADHHQTRGYLETWSSARDLLIVSHYFTIHGSPIQRSLNGLLRSLLFSILIQKPLLIPKFMPNRCEQLSVEHPSTQLGPWTQAELQAILKRIGADQDELPARICFFIDGLDEYDGDHIDICHTLKELSQNPFVKVCVSSRPWNVFEDALGGDKTSKLYMQELSRRDIWRYTSSCLKSHARWNMLLRDNGSEAVTLLVEDVVNRSNGVWLWVVLVVRLLQEGLTNDDSMYDLERRLHSFPSDLYDFFWHVLVTVDPFYNEKMAGTLSLALEADEPQPLEIYFYHDFEYEDEGFALRDPSQLLPIDPAELGTIFDWVARRINGRCKGLLERDGNRIGFLHRTVYDFLHTKEMADFLNSHLRDRVHARITILRAYLAWIKHTNFLLDPEFYSDSSFEDKQFRDLTT</sequence>
<evidence type="ECO:0000313" key="5">
    <source>
        <dbReference type="EMBL" id="KAF4477494.1"/>
    </source>
</evidence>
<dbReference type="HOGENOM" id="CLU_002341_4_0_1"/>
<keyword evidence="1" id="KW-0677">Repeat</keyword>
<dbReference type="AlphaFoldDB" id="L2G6H5"/>
<dbReference type="STRING" id="1213859.L2G6H5"/>
<dbReference type="Pfam" id="PF24883">
    <property type="entry name" value="NPHP3_N"/>
    <property type="match status" value="1"/>
</dbReference>
<evidence type="ECO:0000259" key="2">
    <source>
        <dbReference type="Pfam" id="PF24883"/>
    </source>
</evidence>
<reference evidence="4" key="1">
    <citation type="submission" date="2012-08" db="EMBL/GenBank/DDBJ databases">
        <title>Genome analysis of Colletotrichum orbiculare and Colletotrichum fructicola.</title>
        <authorList>
            <person name="Gan P.H.P."/>
            <person name="Ikeda K."/>
            <person name="Irieda H."/>
            <person name="Narusaka M."/>
            <person name="O'Connell R.J."/>
            <person name="Narusaka Y."/>
            <person name="Takano Y."/>
            <person name="Kubo Y."/>
            <person name="Shirasu K."/>
        </authorList>
    </citation>
    <scope>NUCLEOTIDE SEQUENCE</scope>
    <source>
        <strain evidence="4">Nara gc5</strain>
    </source>
</reference>
<organism evidence="4">
    <name type="scientific">Colletotrichum fructicola (strain Nara gc5)</name>
    <name type="common">Anthracnose fungus</name>
    <name type="synonym">Colletotrichum gloeosporioides (strain Nara gc5)</name>
    <dbReference type="NCBI Taxonomy" id="1213859"/>
    <lineage>
        <taxon>Eukaryota</taxon>
        <taxon>Fungi</taxon>
        <taxon>Dikarya</taxon>
        <taxon>Ascomycota</taxon>
        <taxon>Pezizomycotina</taxon>
        <taxon>Sordariomycetes</taxon>
        <taxon>Hypocreomycetidae</taxon>
        <taxon>Glomerellales</taxon>
        <taxon>Glomerellaceae</taxon>
        <taxon>Colletotrichum</taxon>
        <taxon>Colletotrichum gloeosporioides species complex</taxon>
    </lineage>
</organism>
<dbReference type="EMBL" id="KB020638">
    <property type="protein sequence ID" value="ELA33861.1"/>
    <property type="molecule type" value="Genomic_DNA"/>
</dbReference>
<evidence type="ECO:0000259" key="3">
    <source>
        <dbReference type="Pfam" id="PF25053"/>
    </source>
</evidence>
<reference evidence="5 6" key="2">
    <citation type="submission" date="2012-08" db="EMBL/GenBank/DDBJ databases">
        <authorList>
            <person name="Gan P.H.P."/>
            <person name="Ikeda K."/>
            <person name="Irieda H."/>
            <person name="Narusaka M."/>
            <person name="O'Connell R.J."/>
            <person name="Narusaka Y."/>
            <person name="Takano Y."/>
            <person name="Kubo Y."/>
            <person name="Shirasu K."/>
        </authorList>
    </citation>
    <scope>NUCLEOTIDE SEQUENCE [LARGE SCALE GENOMIC DNA]</scope>
    <source>
        <strain evidence="5 6">Nara gc5</strain>
    </source>
</reference>
<evidence type="ECO:0000313" key="4">
    <source>
        <dbReference type="EMBL" id="ELA33861.1"/>
    </source>
</evidence>
<dbReference type="Proteomes" id="UP000011096">
    <property type="component" value="Unassembled WGS sequence"/>
</dbReference>
<dbReference type="EMBL" id="ANPB02000008">
    <property type="protein sequence ID" value="KAF4477494.1"/>
    <property type="molecule type" value="Genomic_DNA"/>
</dbReference>
<dbReference type="SUPFAM" id="SSF52540">
    <property type="entry name" value="P-loop containing nucleoside triphosphate hydrolases"/>
    <property type="match status" value="1"/>
</dbReference>
<dbReference type="InterPro" id="IPR027417">
    <property type="entry name" value="P-loop_NTPase"/>
</dbReference>
<dbReference type="InterPro" id="IPR056884">
    <property type="entry name" value="NPHP3-like_N"/>
</dbReference>
<dbReference type="PANTHER" id="PTHR10039">
    <property type="entry name" value="AMELOGENIN"/>
    <property type="match status" value="1"/>
</dbReference>